<sequence>MVAFPSSLARAAVSALSHLGARVARSVTAPVTGGLAALALLAACETTTGPAPTGAYNGEPVPVALLVPSGSGEATDDLIAQGLENAARMAIADLGDVKVDLRVYPTAANPDQAAAQAAKAVEDGAKAILGPFYALEAAKVGATVASAGVPVLSFSNNPAVAGGNVFVLGQTFDSTARRLASFAVSQGKTRIMVVSDENAAGEAGKAAIEAAIAASGGQIAATGSYPFSQNGIVQAVTAIAGSAKSSNAQAVFLTADTGGALPLLTQLLMENGVNPAATQYIGLTRWDIPTANLTQPGVQNGWFAMPDPNLAQAFLTRYQSTYGAAPHATAGLAYDGIAAMGALVKQGGIGQLNAQGLTQPQGFVGVGGIFRLNGNGTNQRGLAVAQIVNQQVQIIDPAPQSFGGTGY</sequence>
<organism evidence="5 6">
    <name type="scientific">Stagnihabitans tardus</name>
    <dbReference type="NCBI Taxonomy" id="2699202"/>
    <lineage>
        <taxon>Bacteria</taxon>
        <taxon>Pseudomonadati</taxon>
        <taxon>Pseudomonadota</taxon>
        <taxon>Alphaproteobacteria</taxon>
        <taxon>Rhodobacterales</taxon>
        <taxon>Paracoccaceae</taxon>
        <taxon>Stagnihabitans</taxon>
    </lineage>
</organism>
<keyword evidence="3" id="KW-0813">Transport</keyword>
<dbReference type="InterPro" id="IPR051010">
    <property type="entry name" value="BCAA_transport"/>
</dbReference>
<evidence type="ECO:0000256" key="3">
    <source>
        <dbReference type="ARBA" id="ARBA00022970"/>
    </source>
</evidence>
<keyword evidence="2" id="KW-0732">Signal</keyword>
<keyword evidence="3" id="KW-0029">Amino-acid transport</keyword>
<dbReference type="InterPro" id="IPR028082">
    <property type="entry name" value="Peripla_BP_I"/>
</dbReference>
<name>A0AAE5BVT1_9RHOB</name>
<proteinExistence type="inferred from homology"/>
<dbReference type="AlphaFoldDB" id="A0AAE5BVT1"/>
<keyword evidence="6" id="KW-1185">Reference proteome</keyword>
<reference evidence="5" key="1">
    <citation type="submission" date="2020-01" db="EMBL/GenBank/DDBJ databases">
        <authorList>
            <person name="Chen W.-M."/>
        </authorList>
    </citation>
    <scope>NUCLEOTIDE SEQUENCE</scope>
    <source>
        <strain evidence="5">CYK-10</strain>
    </source>
</reference>
<dbReference type="PANTHER" id="PTHR30483">
    <property type="entry name" value="LEUCINE-SPECIFIC-BINDING PROTEIN"/>
    <property type="match status" value="1"/>
</dbReference>
<evidence type="ECO:0000313" key="6">
    <source>
        <dbReference type="Proteomes" id="UP001193501"/>
    </source>
</evidence>
<dbReference type="PANTHER" id="PTHR30483:SF6">
    <property type="entry name" value="PERIPLASMIC BINDING PROTEIN OF ABC TRANSPORTER FOR NATURAL AMINO ACIDS"/>
    <property type="match status" value="1"/>
</dbReference>
<feature type="domain" description="Leucine-binding protein" evidence="4">
    <location>
        <begin position="60"/>
        <end position="388"/>
    </location>
</feature>
<protein>
    <submittedName>
        <fullName evidence="5">ABC transporter substrate-binding protein</fullName>
    </submittedName>
</protein>
<dbReference type="InterPro" id="IPR028081">
    <property type="entry name" value="Leu-bd"/>
</dbReference>
<evidence type="ECO:0000256" key="2">
    <source>
        <dbReference type="ARBA" id="ARBA00022729"/>
    </source>
</evidence>
<evidence type="ECO:0000259" key="4">
    <source>
        <dbReference type="Pfam" id="PF13458"/>
    </source>
</evidence>
<dbReference type="Proteomes" id="UP001193501">
    <property type="component" value="Unassembled WGS sequence"/>
</dbReference>
<accession>A0AAE5BVT1</accession>
<dbReference type="CDD" id="cd06339">
    <property type="entry name" value="PBP1_YraM_LppC_lipoprotein-like"/>
    <property type="match status" value="1"/>
</dbReference>
<dbReference type="EMBL" id="JAABNR010000011">
    <property type="protein sequence ID" value="NBZ88552.1"/>
    <property type="molecule type" value="Genomic_DNA"/>
</dbReference>
<comment type="caution">
    <text evidence="5">The sequence shown here is derived from an EMBL/GenBank/DDBJ whole genome shotgun (WGS) entry which is preliminary data.</text>
</comment>
<dbReference type="GO" id="GO:0006865">
    <property type="term" value="P:amino acid transport"/>
    <property type="evidence" value="ECO:0007669"/>
    <property type="project" value="UniProtKB-KW"/>
</dbReference>
<gene>
    <name evidence="5" type="ORF">GV832_13240</name>
</gene>
<comment type="similarity">
    <text evidence="1">Belongs to the leucine-binding protein family.</text>
</comment>
<dbReference type="Gene3D" id="3.40.50.2300">
    <property type="match status" value="2"/>
</dbReference>
<evidence type="ECO:0000313" key="5">
    <source>
        <dbReference type="EMBL" id="NBZ88552.1"/>
    </source>
</evidence>
<dbReference type="RefSeq" id="WP_168775360.1">
    <property type="nucleotide sequence ID" value="NZ_JAABNR010000011.1"/>
</dbReference>
<dbReference type="SUPFAM" id="SSF53822">
    <property type="entry name" value="Periplasmic binding protein-like I"/>
    <property type="match status" value="1"/>
</dbReference>
<dbReference type="Pfam" id="PF13458">
    <property type="entry name" value="Peripla_BP_6"/>
    <property type="match status" value="1"/>
</dbReference>
<evidence type="ECO:0000256" key="1">
    <source>
        <dbReference type="ARBA" id="ARBA00010062"/>
    </source>
</evidence>